<reference evidence="1" key="1">
    <citation type="submission" date="2024-05" db="EMBL/GenBank/DDBJ databases">
        <authorList>
            <person name="Cai S.Y."/>
            <person name="Jin L.M."/>
            <person name="Li H.R."/>
        </authorList>
    </citation>
    <scope>NUCLEOTIDE SEQUENCE</scope>
    <source>
        <strain evidence="1">A5-74</strain>
    </source>
</reference>
<dbReference type="EMBL" id="CP159218">
    <property type="protein sequence ID" value="XCG63550.1"/>
    <property type="molecule type" value="Genomic_DNA"/>
</dbReference>
<accession>A0AAU8DN31</accession>
<proteinExistence type="predicted"/>
<dbReference type="Gene3D" id="3.90.1140.10">
    <property type="entry name" value="Cyclic phosphodiesterase"/>
    <property type="match status" value="1"/>
</dbReference>
<dbReference type="RefSeq" id="WP_353649165.1">
    <property type="nucleotide sequence ID" value="NZ_CP159218.1"/>
</dbReference>
<dbReference type="Pfam" id="PF13563">
    <property type="entry name" value="2_5_RNA_ligase2"/>
    <property type="match status" value="1"/>
</dbReference>
<organism evidence="1">
    <name type="scientific">Nakamurella sp. A5-74</name>
    <dbReference type="NCBI Taxonomy" id="3158264"/>
    <lineage>
        <taxon>Bacteria</taxon>
        <taxon>Bacillati</taxon>
        <taxon>Actinomycetota</taxon>
        <taxon>Actinomycetes</taxon>
        <taxon>Nakamurellales</taxon>
        <taxon>Nakamurellaceae</taxon>
        <taxon>Nakamurella</taxon>
    </lineage>
</organism>
<evidence type="ECO:0000313" key="1">
    <source>
        <dbReference type="EMBL" id="XCG63550.1"/>
    </source>
</evidence>
<keyword evidence="1" id="KW-0436">Ligase</keyword>
<dbReference type="GO" id="GO:0016874">
    <property type="term" value="F:ligase activity"/>
    <property type="evidence" value="ECO:0007669"/>
    <property type="project" value="UniProtKB-KW"/>
</dbReference>
<name>A0AAU8DN31_9ACTN</name>
<dbReference type="AlphaFoldDB" id="A0AAU8DN31"/>
<sequence length="157" mass="17572">MSLVGVIFPDADLAEVEEFRGRWDPLADAVAAHITIIFPIPEESDLDALRALAMKPFPVRLATPLLWDDEYLFLTADTGNDHIVDLHRRSYEALRLPSPPRFVPHMTIGRRRAETETMLAQAAGLAVQGWARSLTIYRRHPDGLRTVECTVGDQTLG</sequence>
<protein>
    <submittedName>
        <fullName evidence="1">2'-5' RNA ligase family protein</fullName>
    </submittedName>
</protein>
<dbReference type="SUPFAM" id="SSF55144">
    <property type="entry name" value="LigT-like"/>
    <property type="match status" value="1"/>
</dbReference>
<dbReference type="InterPro" id="IPR009097">
    <property type="entry name" value="Cyclic_Pdiesterase"/>
</dbReference>
<gene>
    <name evidence="1" type="ORF">ABLG96_20540</name>
</gene>